<keyword evidence="2" id="KW-0489">Methyltransferase</keyword>
<dbReference type="Gene3D" id="3.40.50.150">
    <property type="entry name" value="Vaccinia Virus protein VP39"/>
    <property type="match status" value="1"/>
</dbReference>
<proteinExistence type="predicted"/>
<keyword evidence="3" id="KW-1185">Reference proteome</keyword>
<accession>A0ABS3HCB7</accession>
<dbReference type="RefSeq" id="WP_207106894.1">
    <property type="nucleotide sequence ID" value="NZ_JAFLVR010000004.1"/>
</dbReference>
<dbReference type="InterPro" id="IPR029063">
    <property type="entry name" value="SAM-dependent_MTases_sf"/>
</dbReference>
<name>A0ABS3HCB7_9ENTE</name>
<dbReference type="EMBL" id="JAFLVR010000004">
    <property type="protein sequence ID" value="MBO0451091.1"/>
    <property type="molecule type" value="Genomic_DNA"/>
</dbReference>
<dbReference type="SUPFAM" id="SSF53335">
    <property type="entry name" value="S-adenosyl-L-methionine-dependent methyltransferases"/>
    <property type="match status" value="1"/>
</dbReference>
<dbReference type="Pfam" id="PF13649">
    <property type="entry name" value="Methyltransf_25"/>
    <property type="match status" value="1"/>
</dbReference>
<dbReference type="Proteomes" id="UP000664495">
    <property type="component" value="Unassembled WGS sequence"/>
</dbReference>
<gene>
    <name evidence="2" type="ORF">JZO85_02350</name>
</gene>
<evidence type="ECO:0000259" key="1">
    <source>
        <dbReference type="Pfam" id="PF13649"/>
    </source>
</evidence>
<reference evidence="2 3" key="1">
    <citation type="submission" date="2021-03" db="EMBL/GenBank/DDBJ databases">
        <title>Enterococcal diversity collection.</title>
        <authorList>
            <person name="Gilmore M.S."/>
            <person name="Schwartzman J."/>
            <person name="Van Tyne D."/>
            <person name="Martin M."/>
            <person name="Earl A.M."/>
            <person name="Manson A.L."/>
            <person name="Straub T."/>
            <person name="Salamzade R."/>
            <person name="Saavedra J."/>
            <person name="Lebreton F."/>
            <person name="Prichula J."/>
            <person name="Schaufler K."/>
            <person name="Gaca A."/>
            <person name="Sgardioli B."/>
            <person name="Wagenaar J."/>
            <person name="Strong T."/>
        </authorList>
    </citation>
    <scope>NUCLEOTIDE SEQUENCE [LARGE SCALE GENOMIC DNA]</scope>
    <source>
        <strain evidence="2 3">MJM16</strain>
    </source>
</reference>
<dbReference type="GO" id="GO:0032259">
    <property type="term" value="P:methylation"/>
    <property type="evidence" value="ECO:0007669"/>
    <property type="project" value="UniProtKB-KW"/>
</dbReference>
<evidence type="ECO:0000313" key="3">
    <source>
        <dbReference type="Proteomes" id="UP000664495"/>
    </source>
</evidence>
<organism evidence="2 3">
    <name type="scientific">Candidatus Enterococcus murrayae</name>
    <dbReference type="NCBI Taxonomy" id="2815321"/>
    <lineage>
        <taxon>Bacteria</taxon>
        <taxon>Bacillati</taxon>
        <taxon>Bacillota</taxon>
        <taxon>Bacilli</taxon>
        <taxon>Lactobacillales</taxon>
        <taxon>Enterococcaceae</taxon>
        <taxon>Enterococcus</taxon>
    </lineage>
</organism>
<protein>
    <submittedName>
        <fullName evidence="2">Class I SAM-dependent methyltransferase</fullName>
    </submittedName>
</protein>
<dbReference type="CDD" id="cd02440">
    <property type="entry name" value="AdoMet_MTases"/>
    <property type="match status" value="1"/>
</dbReference>
<feature type="domain" description="Methyltransferase" evidence="1">
    <location>
        <begin position="50"/>
        <end position="125"/>
    </location>
</feature>
<evidence type="ECO:0000313" key="2">
    <source>
        <dbReference type="EMBL" id="MBO0451091.1"/>
    </source>
</evidence>
<keyword evidence="2" id="KW-0808">Transferase</keyword>
<comment type="caution">
    <text evidence="2">The sequence shown here is derived from an EMBL/GenBank/DDBJ whole genome shotgun (WGS) entry which is preliminary data.</text>
</comment>
<dbReference type="InterPro" id="IPR041698">
    <property type="entry name" value="Methyltransf_25"/>
</dbReference>
<dbReference type="GO" id="GO:0008168">
    <property type="term" value="F:methyltransferase activity"/>
    <property type="evidence" value="ECO:0007669"/>
    <property type="project" value="UniProtKB-KW"/>
</dbReference>
<sequence length="246" mass="29217">MSDYLNDLRTFWNDFAQEYEAIQQESSFPIAEELRDFLIQEKILPCRTFLDLAGGSGRYLSILQNDVKKYDLVDISEEMLKLAAEKAGEHVQLINQAQEIFLNQNKQHYELVFSAMNPALQTKENLLALCQASTDWCLLLRVIKDEDQLFSPYEEKNPYLLLNQRYQTFLKELRIPYRTKRFAYTKYERISREFFQEYFATDFSPAELAQITENTFNATQQKNNQQLLVFELIYFRVPKTYNEHGF</sequence>